<dbReference type="OrthoDB" id="4232626at2759"/>
<dbReference type="EMBL" id="DS268111">
    <property type="protein sequence ID" value="KMM69073.1"/>
    <property type="molecule type" value="Genomic_DNA"/>
</dbReference>
<evidence type="ECO:0000313" key="2">
    <source>
        <dbReference type="Proteomes" id="UP000054567"/>
    </source>
</evidence>
<dbReference type="AlphaFoldDB" id="A0A0J6FFK0"/>
<reference evidence="1 2" key="1">
    <citation type="submission" date="2007-06" db="EMBL/GenBank/DDBJ databases">
        <title>The Genome Sequence of Coccidioides posadasii RMSCC_3488.</title>
        <authorList>
            <consortium name="Coccidioides Genome Resources Consortium"/>
            <consortium name="The Broad Institute Genome Sequencing Platform"/>
            <person name="Henn M.R."/>
            <person name="Sykes S."/>
            <person name="Young S."/>
            <person name="Jaffe D."/>
            <person name="Berlin A."/>
            <person name="Alvarez P."/>
            <person name="Butler J."/>
            <person name="Gnerre S."/>
            <person name="Grabherr M."/>
            <person name="Mauceli E."/>
            <person name="Brockman W."/>
            <person name="Kodira C."/>
            <person name="Alvarado L."/>
            <person name="Zeng Q."/>
            <person name="Crawford M."/>
            <person name="Antoine C."/>
            <person name="Devon K."/>
            <person name="Galgiani J."/>
            <person name="Orsborn K."/>
            <person name="Lewis M.L."/>
            <person name="Nusbaum C."/>
            <person name="Galagan J."/>
            <person name="Birren B."/>
        </authorList>
    </citation>
    <scope>NUCLEOTIDE SEQUENCE [LARGE SCALE GENOMIC DNA]</scope>
    <source>
        <strain evidence="1 2">RMSCC 3488</strain>
    </source>
</reference>
<reference evidence="2" key="2">
    <citation type="journal article" date="2009" name="Genome Res.">
        <title>Comparative genomic analyses of the human fungal pathogens Coccidioides and their relatives.</title>
        <authorList>
            <person name="Sharpton T.J."/>
            <person name="Stajich J.E."/>
            <person name="Rounsley S.D."/>
            <person name="Gardner M.J."/>
            <person name="Wortman J.R."/>
            <person name="Jordar V.S."/>
            <person name="Maiti R."/>
            <person name="Kodira C.D."/>
            <person name="Neafsey D.E."/>
            <person name="Zeng Q."/>
            <person name="Hung C.-Y."/>
            <person name="McMahan C."/>
            <person name="Muszewska A."/>
            <person name="Grynberg M."/>
            <person name="Mandel M.A."/>
            <person name="Kellner E.M."/>
            <person name="Barker B.M."/>
            <person name="Galgiani J.N."/>
            <person name="Orbach M.J."/>
            <person name="Kirkland T.N."/>
            <person name="Cole G.T."/>
            <person name="Henn M.R."/>
            <person name="Birren B.W."/>
            <person name="Taylor J.W."/>
        </authorList>
    </citation>
    <scope>NUCLEOTIDE SEQUENCE [LARGE SCALE GENOMIC DNA]</scope>
    <source>
        <strain evidence="2">RMSCC 3488</strain>
    </source>
</reference>
<evidence type="ECO:0000313" key="1">
    <source>
        <dbReference type="EMBL" id="KMM69073.1"/>
    </source>
</evidence>
<dbReference type="VEuPathDB" id="FungiDB:CPAG_05396"/>
<accession>A0A0J6FFK0</accession>
<organism evidence="1 2">
    <name type="scientific">Coccidioides posadasii RMSCC 3488</name>
    <dbReference type="NCBI Taxonomy" id="454284"/>
    <lineage>
        <taxon>Eukaryota</taxon>
        <taxon>Fungi</taxon>
        <taxon>Dikarya</taxon>
        <taxon>Ascomycota</taxon>
        <taxon>Pezizomycotina</taxon>
        <taxon>Eurotiomycetes</taxon>
        <taxon>Eurotiomycetidae</taxon>
        <taxon>Onygenales</taxon>
        <taxon>Onygenaceae</taxon>
        <taxon>Coccidioides</taxon>
    </lineage>
</organism>
<reference evidence="2" key="3">
    <citation type="journal article" date="2010" name="Genome Res.">
        <title>Population genomic sequencing of Coccidioides fungi reveals recent hybridization and transposon control.</title>
        <authorList>
            <person name="Neafsey D.E."/>
            <person name="Barker B.M."/>
            <person name="Sharpton T.J."/>
            <person name="Stajich J.E."/>
            <person name="Park D.J."/>
            <person name="Whiston E."/>
            <person name="Hung C.-Y."/>
            <person name="McMahan C."/>
            <person name="White J."/>
            <person name="Sykes S."/>
            <person name="Heiman D."/>
            <person name="Young S."/>
            <person name="Zeng Q."/>
            <person name="Abouelleil A."/>
            <person name="Aftuck L."/>
            <person name="Bessette D."/>
            <person name="Brown A."/>
            <person name="FitzGerald M."/>
            <person name="Lui A."/>
            <person name="Macdonald J.P."/>
            <person name="Priest M."/>
            <person name="Orbach M.J."/>
            <person name="Galgiani J.N."/>
            <person name="Kirkland T.N."/>
            <person name="Cole G.T."/>
            <person name="Birren B.W."/>
            <person name="Henn M.R."/>
            <person name="Taylor J.W."/>
            <person name="Rounsley S.D."/>
        </authorList>
    </citation>
    <scope>NUCLEOTIDE SEQUENCE [LARGE SCALE GENOMIC DNA]</scope>
    <source>
        <strain evidence="2">RMSCC 3488</strain>
    </source>
</reference>
<proteinExistence type="predicted"/>
<sequence>MTRQKADWHGLFTNLMLPLVVYFGAMTLNPSNVQEVSQDQRLDVWDETLYAPTPGYFGQTPTLSVSSTLPSQIPEEQLNTLWLGQTDQIGFIPLADWDKERVYNEQPPTCIHYLIEWKVTLNNWTVARVTELDLVIPQVHTGKVFWKKR</sequence>
<name>A0A0J6FFK0_COCPO</name>
<gene>
    <name evidence="1" type="ORF">CPAG_05396</name>
</gene>
<dbReference type="Proteomes" id="UP000054567">
    <property type="component" value="Unassembled WGS sequence"/>
</dbReference>
<protein>
    <submittedName>
        <fullName evidence="1">Uncharacterized protein</fullName>
    </submittedName>
</protein>